<gene>
    <name evidence="1" type="ORF">CO661_01850</name>
</gene>
<proteinExistence type="predicted"/>
<protein>
    <submittedName>
        <fullName evidence="1">Sulfotransferase family protein</fullName>
    </submittedName>
</protein>
<dbReference type="SUPFAM" id="SSF52540">
    <property type="entry name" value="P-loop containing nucleoside triphosphate hydrolases"/>
    <property type="match status" value="1"/>
</dbReference>
<name>A0A2A6M783_RHIFR</name>
<dbReference type="InterPro" id="IPR027417">
    <property type="entry name" value="P-loop_NTPase"/>
</dbReference>
<dbReference type="Proteomes" id="UP000220353">
    <property type="component" value="Unassembled WGS sequence"/>
</dbReference>
<organism evidence="1 2">
    <name type="scientific">Rhizobium fredii</name>
    <name type="common">Sinorhizobium fredii</name>
    <dbReference type="NCBI Taxonomy" id="380"/>
    <lineage>
        <taxon>Bacteria</taxon>
        <taxon>Pseudomonadati</taxon>
        <taxon>Pseudomonadota</taxon>
        <taxon>Alphaproteobacteria</taxon>
        <taxon>Hyphomicrobiales</taxon>
        <taxon>Rhizobiaceae</taxon>
        <taxon>Sinorhizobium/Ensifer group</taxon>
        <taxon>Sinorhizobium</taxon>
    </lineage>
</organism>
<dbReference type="EMBL" id="NWTC01000001">
    <property type="protein sequence ID" value="PDT50407.1"/>
    <property type="molecule type" value="Genomic_DNA"/>
</dbReference>
<dbReference type="GO" id="GO:0016740">
    <property type="term" value="F:transferase activity"/>
    <property type="evidence" value="ECO:0007669"/>
    <property type="project" value="UniProtKB-KW"/>
</dbReference>
<comment type="caution">
    <text evidence="1">The sequence shown here is derived from an EMBL/GenBank/DDBJ whole genome shotgun (WGS) entry which is preliminary data.</text>
</comment>
<dbReference type="RefSeq" id="WP_051000140.1">
    <property type="nucleotide sequence ID" value="NZ_NWTC01000001.1"/>
</dbReference>
<sequence>MNFVPFDEIERKHMPVKRRVKDVVKLSLGAAVASLNHQCRFEQAIFIIAHMRCGSTALSNILCGRPEISGYGESHVTYTSRSSLGVLVVNQARRKEWRPQAPHLFDKILHSRYDAGADVAFFQSRAVFVAREPVETILSIRNLFARIGKGEYSTDAAAAAYYRERIVRLLSMWDRFPQQNRIGLTHRLLTTDPKGQLERISSFLNLSPPLENRYTSPRASTVGGGGDPLTSHRFSEVVANAEASTIRVKRELDIVADELGRLNSLYLAFEDKVTTSP</sequence>
<evidence type="ECO:0000313" key="2">
    <source>
        <dbReference type="Proteomes" id="UP000220353"/>
    </source>
</evidence>
<dbReference type="Pfam" id="PF13469">
    <property type="entry name" value="Sulfotransfer_3"/>
    <property type="match status" value="1"/>
</dbReference>
<dbReference type="Gene3D" id="3.40.50.300">
    <property type="entry name" value="P-loop containing nucleotide triphosphate hydrolases"/>
    <property type="match status" value="1"/>
</dbReference>
<accession>A0A2A6M783</accession>
<evidence type="ECO:0000313" key="1">
    <source>
        <dbReference type="EMBL" id="PDT50407.1"/>
    </source>
</evidence>
<dbReference type="AlphaFoldDB" id="A0A2A6M783"/>
<keyword evidence="1" id="KW-0808">Transferase</keyword>
<reference evidence="1 2" key="1">
    <citation type="submission" date="2017-09" db="EMBL/GenBank/DDBJ databases">
        <title>Comparative genomics of rhizobia isolated from Phaseolus vulgaris in China.</title>
        <authorList>
            <person name="Tong W."/>
        </authorList>
    </citation>
    <scope>NUCLEOTIDE SEQUENCE [LARGE SCALE GENOMIC DNA]</scope>
    <source>
        <strain evidence="1 2">PCH1</strain>
    </source>
</reference>